<dbReference type="InterPro" id="IPR034741">
    <property type="entry name" value="Terpene_cyclase-like_1_C"/>
</dbReference>
<evidence type="ECO:0000256" key="4">
    <source>
        <dbReference type="ARBA" id="ARBA00023239"/>
    </source>
</evidence>
<evidence type="ECO:0000259" key="6">
    <source>
        <dbReference type="Pfam" id="PF03936"/>
    </source>
</evidence>
<dbReference type="InterPro" id="IPR008930">
    <property type="entry name" value="Terpenoid_cyclase/PrenylTrfase"/>
</dbReference>
<dbReference type="InterPro" id="IPR001906">
    <property type="entry name" value="Terpene_synth_N"/>
</dbReference>
<dbReference type="SFLD" id="SFLDG01019">
    <property type="entry name" value="Terpene_Cyclase_Like_1_C_Termi"/>
    <property type="match status" value="1"/>
</dbReference>
<keyword evidence="8" id="KW-1185">Reference proteome</keyword>
<evidence type="ECO:0000313" key="7">
    <source>
        <dbReference type="EMBL" id="CAK9321897.1"/>
    </source>
</evidence>
<dbReference type="Pfam" id="PF01397">
    <property type="entry name" value="Terpene_synth"/>
    <property type="match status" value="1"/>
</dbReference>
<evidence type="ECO:0000313" key="8">
    <source>
        <dbReference type="Proteomes" id="UP001642487"/>
    </source>
</evidence>
<keyword evidence="4" id="KW-0456">Lyase</keyword>
<accession>A0ABP0YPP1</accession>
<dbReference type="SUPFAM" id="SSF48239">
    <property type="entry name" value="Terpenoid cyclases/Protein prenyltransferases"/>
    <property type="match status" value="1"/>
</dbReference>
<keyword evidence="2" id="KW-0479">Metal-binding</keyword>
<gene>
    <name evidence="7" type="ORF">CITCOLO1_LOCUS13996</name>
</gene>
<reference evidence="7 8" key="1">
    <citation type="submission" date="2024-03" db="EMBL/GenBank/DDBJ databases">
        <authorList>
            <person name="Gkanogiannis A."/>
            <person name="Becerra Lopez-Lavalle L."/>
        </authorList>
    </citation>
    <scope>NUCLEOTIDE SEQUENCE [LARGE SCALE GENOMIC DNA]</scope>
</reference>
<keyword evidence="3" id="KW-0460">Magnesium</keyword>
<dbReference type="Proteomes" id="UP001642487">
    <property type="component" value="Chromosome 5"/>
</dbReference>
<organism evidence="7 8">
    <name type="scientific">Citrullus colocynthis</name>
    <name type="common">colocynth</name>
    <dbReference type="NCBI Taxonomy" id="252529"/>
    <lineage>
        <taxon>Eukaryota</taxon>
        <taxon>Viridiplantae</taxon>
        <taxon>Streptophyta</taxon>
        <taxon>Embryophyta</taxon>
        <taxon>Tracheophyta</taxon>
        <taxon>Spermatophyta</taxon>
        <taxon>Magnoliopsida</taxon>
        <taxon>eudicotyledons</taxon>
        <taxon>Gunneridae</taxon>
        <taxon>Pentapetalae</taxon>
        <taxon>rosids</taxon>
        <taxon>fabids</taxon>
        <taxon>Cucurbitales</taxon>
        <taxon>Cucurbitaceae</taxon>
        <taxon>Benincaseae</taxon>
        <taxon>Citrullus</taxon>
    </lineage>
</organism>
<dbReference type="InterPro" id="IPR005630">
    <property type="entry name" value="Terpene_synthase_metal-bd"/>
</dbReference>
<dbReference type="InterPro" id="IPR044814">
    <property type="entry name" value="Terpene_cyclase_plant_C1"/>
</dbReference>
<proteinExistence type="predicted"/>
<dbReference type="SFLD" id="SFLDS00005">
    <property type="entry name" value="Isoprenoid_Synthase_Type_I"/>
    <property type="match status" value="1"/>
</dbReference>
<dbReference type="SUPFAM" id="SSF48576">
    <property type="entry name" value="Terpenoid synthases"/>
    <property type="match status" value="1"/>
</dbReference>
<comment type="cofactor">
    <cofactor evidence="1">
        <name>Mg(2+)</name>
        <dbReference type="ChEBI" id="CHEBI:18420"/>
    </cofactor>
</comment>
<dbReference type="InterPro" id="IPR050148">
    <property type="entry name" value="Terpene_synthase-like"/>
</dbReference>
<evidence type="ECO:0000256" key="2">
    <source>
        <dbReference type="ARBA" id="ARBA00022723"/>
    </source>
</evidence>
<dbReference type="PANTHER" id="PTHR31225:SF221">
    <property type="entry name" value="(-)-GERMACRENE D SYNTHASE"/>
    <property type="match status" value="1"/>
</dbReference>
<dbReference type="InterPro" id="IPR036965">
    <property type="entry name" value="Terpene_synth_N_sf"/>
</dbReference>
<sequence length="551" mass="63909">MKANDIPDIKRSIANFHPSIWNDHFLSFSFDDALKVDDGMKGVEKLKEEIRTMVVASVGNPLEKLKLVDSIQRLGVSYHFENEIDQVLEHIYMSYSILFTKDSDEDLHTTALLFRLLRQQGYKISCDIFSKLMDKNGKFKESLGKDERGILSLYEASHMRGHGEDVLEEALEFTTKHLKTYIEYSNNPHFAAEVSNALKLPIRKGVPRIKARQYFVIYQQDPSHNETLLTFSKLDFNILQKLHQKELSEICRWWKDLEVPIKFPFARDRIVECYFWTLGSYFEPQFSVGRKMLTKVIAISSILDDIYDAYGTFQELQVLTPAIQRWDRSMVHILPEYMKPFYVAMLDLYEEISKEIGKDESSLHLQIAIGGIKKLAESYFKEAKWLNKKYKPNFKEYMDLALSTTGYTMLITISFLGMGEIVTNEVLEWLSKGPQIIKASTIICRLMDDMVSHKFEQEREHVASAVECYMEQYGCSEEEACVELHKQVVDAWKDTNEACLHPIAVPMPILMRVVNFSRVMNLLYLDEDGYTNARSETKSLIKSLLVDLIPY</sequence>
<evidence type="ECO:0000256" key="3">
    <source>
        <dbReference type="ARBA" id="ARBA00022842"/>
    </source>
</evidence>
<evidence type="ECO:0000259" key="5">
    <source>
        <dbReference type="Pfam" id="PF01397"/>
    </source>
</evidence>
<dbReference type="Gene3D" id="1.10.600.10">
    <property type="entry name" value="Farnesyl Diphosphate Synthase"/>
    <property type="match status" value="1"/>
</dbReference>
<dbReference type="CDD" id="cd00684">
    <property type="entry name" value="Terpene_cyclase_plant_C1"/>
    <property type="match status" value="1"/>
</dbReference>
<dbReference type="PANTHER" id="PTHR31225">
    <property type="entry name" value="OS04G0344100 PROTEIN-RELATED"/>
    <property type="match status" value="1"/>
</dbReference>
<evidence type="ECO:0000256" key="1">
    <source>
        <dbReference type="ARBA" id="ARBA00001946"/>
    </source>
</evidence>
<feature type="domain" description="Terpene synthase metal-binding" evidence="6">
    <location>
        <begin position="255"/>
        <end position="494"/>
    </location>
</feature>
<dbReference type="Pfam" id="PF03936">
    <property type="entry name" value="Terpene_synth_C"/>
    <property type="match status" value="1"/>
</dbReference>
<feature type="domain" description="Terpene synthase N-terminal" evidence="5">
    <location>
        <begin position="20"/>
        <end position="198"/>
    </location>
</feature>
<dbReference type="EMBL" id="OZ021739">
    <property type="protein sequence ID" value="CAK9321897.1"/>
    <property type="molecule type" value="Genomic_DNA"/>
</dbReference>
<protein>
    <submittedName>
        <fullName evidence="7">Uncharacterized protein</fullName>
    </submittedName>
</protein>
<dbReference type="InterPro" id="IPR008949">
    <property type="entry name" value="Isoprenoid_synthase_dom_sf"/>
</dbReference>
<name>A0ABP0YPP1_9ROSI</name>
<dbReference type="Gene3D" id="1.50.10.130">
    <property type="entry name" value="Terpene synthase, N-terminal domain"/>
    <property type="match status" value="1"/>
</dbReference>